<gene>
    <name evidence="1" type="ORF">ABEB36_001158</name>
</gene>
<accession>A0ABD1FG79</accession>
<evidence type="ECO:0000313" key="1">
    <source>
        <dbReference type="EMBL" id="KAL1517389.1"/>
    </source>
</evidence>
<evidence type="ECO:0000313" key="2">
    <source>
        <dbReference type="Proteomes" id="UP001566132"/>
    </source>
</evidence>
<dbReference type="Proteomes" id="UP001566132">
    <property type="component" value="Unassembled WGS sequence"/>
</dbReference>
<protein>
    <submittedName>
        <fullName evidence="1">Uncharacterized protein</fullName>
    </submittedName>
</protein>
<dbReference type="AlphaFoldDB" id="A0ABD1FG79"/>
<keyword evidence="2" id="KW-1185">Reference proteome</keyword>
<name>A0ABD1FG79_HYPHA</name>
<sequence length="61" mass="7220">MELQLEKKVIQIRSHTLVVDKFNDEYWKRNVFNQHGNLCELMEICVKRVGEDAGHDEAQAY</sequence>
<reference evidence="1 2" key="1">
    <citation type="submission" date="2024-05" db="EMBL/GenBank/DDBJ databases">
        <title>Genetic variation in Jamaican populations of the coffee berry borer (Hypothenemus hampei).</title>
        <authorList>
            <person name="Errbii M."/>
            <person name="Myrie A."/>
        </authorList>
    </citation>
    <scope>NUCLEOTIDE SEQUENCE [LARGE SCALE GENOMIC DNA]</scope>
    <source>
        <strain evidence="1">JA-Hopewell-2020-01-JO</strain>
        <tissue evidence="1">Whole body</tissue>
    </source>
</reference>
<comment type="caution">
    <text evidence="1">The sequence shown here is derived from an EMBL/GenBank/DDBJ whole genome shotgun (WGS) entry which is preliminary data.</text>
</comment>
<dbReference type="EMBL" id="JBDJPC010000001">
    <property type="protein sequence ID" value="KAL1517389.1"/>
    <property type="molecule type" value="Genomic_DNA"/>
</dbReference>
<proteinExistence type="predicted"/>
<organism evidence="1 2">
    <name type="scientific">Hypothenemus hampei</name>
    <name type="common">Coffee berry borer</name>
    <dbReference type="NCBI Taxonomy" id="57062"/>
    <lineage>
        <taxon>Eukaryota</taxon>
        <taxon>Metazoa</taxon>
        <taxon>Ecdysozoa</taxon>
        <taxon>Arthropoda</taxon>
        <taxon>Hexapoda</taxon>
        <taxon>Insecta</taxon>
        <taxon>Pterygota</taxon>
        <taxon>Neoptera</taxon>
        <taxon>Endopterygota</taxon>
        <taxon>Coleoptera</taxon>
        <taxon>Polyphaga</taxon>
        <taxon>Cucujiformia</taxon>
        <taxon>Curculionidae</taxon>
        <taxon>Scolytinae</taxon>
        <taxon>Hypothenemus</taxon>
    </lineage>
</organism>